<dbReference type="Proteomes" id="UP000199054">
    <property type="component" value="Unassembled WGS sequence"/>
</dbReference>
<proteinExistence type="predicted"/>
<organism evidence="1 2">
    <name type="scientific">Paracoccus alcaliphilus</name>
    <dbReference type="NCBI Taxonomy" id="34002"/>
    <lineage>
        <taxon>Bacteria</taxon>
        <taxon>Pseudomonadati</taxon>
        <taxon>Pseudomonadota</taxon>
        <taxon>Alphaproteobacteria</taxon>
        <taxon>Rhodobacterales</taxon>
        <taxon>Paracoccaceae</taxon>
        <taxon>Paracoccus</taxon>
    </lineage>
</organism>
<dbReference type="STRING" id="34002.SAMN04489859_10744"/>
<reference evidence="1 2" key="1">
    <citation type="submission" date="2016-10" db="EMBL/GenBank/DDBJ databases">
        <authorList>
            <person name="de Groot N.N."/>
        </authorList>
    </citation>
    <scope>NUCLEOTIDE SEQUENCE [LARGE SCALE GENOMIC DNA]</scope>
    <source>
        <strain evidence="1 2">DSM 8512</strain>
    </source>
</reference>
<dbReference type="AlphaFoldDB" id="A0A1H8NYT9"/>
<name>A0A1H8NYT9_9RHOB</name>
<dbReference type="EMBL" id="FODE01000074">
    <property type="protein sequence ID" value="SEO34734.1"/>
    <property type="molecule type" value="Genomic_DNA"/>
</dbReference>
<dbReference type="RefSeq" id="WP_090617798.1">
    <property type="nucleotide sequence ID" value="NZ_CP067127.1"/>
</dbReference>
<evidence type="ECO:0000313" key="2">
    <source>
        <dbReference type="Proteomes" id="UP000199054"/>
    </source>
</evidence>
<keyword evidence="2" id="KW-1185">Reference proteome</keyword>
<sequence length="69" mass="7675">MREPYRGKVISRPVAGWVRIRQSMVSLHMARALETLDQTPSRLEKGEISAIEVSIGVEECPLIGVEKGL</sequence>
<gene>
    <name evidence="1" type="ORF">SAMN04489859_10744</name>
</gene>
<accession>A0A1H8NYT9</accession>
<protein>
    <submittedName>
        <fullName evidence="1">Uncharacterized protein</fullName>
    </submittedName>
</protein>
<evidence type="ECO:0000313" key="1">
    <source>
        <dbReference type="EMBL" id="SEO34734.1"/>
    </source>
</evidence>